<dbReference type="AlphaFoldDB" id="A0A5E4D7U9"/>
<accession>A0A5E4D7U9</accession>
<evidence type="ECO:0000256" key="4">
    <source>
        <dbReference type="SAM" id="Coils"/>
    </source>
</evidence>
<dbReference type="EMBL" id="CABDUW010004116">
    <property type="protein sequence ID" value="VTJ90096.1"/>
    <property type="molecule type" value="Genomic_DNA"/>
</dbReference>
<organism evidence="5 6">
    <name type="scientific">Marmota monax</name>
    <name type="common">Woodchuck</name>
    <dbReference type="NCBI Taxonomy" id="9995"/>
    <lineage>
        <taxon>Eukaryota</taxon>
        <taxon>Metazoa</taxon>
        <taxon>Chordata</taxon>
        <taxon>Craniata</taxon>
        <taxon>Vertebrata</taxon>
        <taxon>Euteleostomi</taxon>
        <taxon>Mammalia</taxon>
        <taxon>Eutheria</taxon>
        <taxon>Euarchontoglires</taxon>
        <taxon>Glires</taxon>
        <taxon>Rodentia</taxon>
        <taxon>Sciuromorpha</taxon>
        <taxon>Sciuridae</taxon>
        <taxon>Xerinae</taxon>
        <taxon>Marmotini</taxon>
        <taxon>Marmota</taxon>
    </lineage>
</organism>
<evidence type="ECO:0000313" key="5">
    <source>
        <dbReference type="EMBL" id="VTJ90096.1"/>
    </source>
</evidence>
<dbReference type="Proteomes" id="UP000335636">
    <property type="component" value="Unassembled WGS sequence"/>
</dbReference>
<dbReference type="PANTHER" id="PTHR18921">
    <property type="entry name" value="MYOSIN HEAVY CHAIN - RELATED"/>
    <property type="match status" value="1"/>
</dbReference>
<dbReference type="GO" id="GO:0031267">
    <property type="term" value="F:small GTPase binding"/>
    <property type="evidence" value="ECO:0007669"/>
    <property type="project" value="TreeGrafter"/>
</dbReference>
<dbReference type="GO" id="GO:0005794">
    <property type="term" value="C:Golgi apparatus"/>
    <property type="evidence" value="ECO:0007669"/>
    <property type="project" value="UniProtKB-SubCell"/>
</dbReference>
<dbReference type="GO" id="GO:0007030">
    <property type="term" value="P:Golgi organization"/>
    <property type="evidence" value="ECO:0007669"/>
    <property type="project" value="TreeGrafter"/>
</dbReference>
<protein>
    <submittedName>
        <fullName evidence="5">Uncharacterized protein</fullName>
    </submittedName>
</protein>
<keyword evidence="6" id="KW-1185">Reference proteome</keyword>
<gene>
    <name evidence="5" type="ORF">MONAX_5E042567</name>
</gene>
<reference evidence="5" key="1">
    <citation type="submission" date="2019-04" db="EMBL/GenBank/DDBJ databases">
        <authorList>
            <person name="Alioto T."/>
            <person name="Alioto T."/>
        </authorList>
    </citation>
    <scope>NUCLEOTIDE SEQUENCE [LARGE SCALE GENOMIC DNA]</scope>
</reference>
<sequence>MEKSTLQQEVEHLHDNELHLNQEVQRLRSYLLESEDSYSWEIWAAEKREMNLREKVTLLEEKLLSSSNSSHQASVQVEFLQKQVCFLSQERDENTLQLSLYLEPGKQYDMSLTNLQKVLEHSQQEEKALYSTELEKERQRITEWKEKAENLERKALLLQEHLDEANRVLDSATRLTQQLQLKEEQIEGL</sequence>
<proteinExistence type="predicted"/>
<comment type="subcellular location">
    <subcellularLocation>
        <location evidence="1">Golgi apparatus</location>
    </subcellularLocation>
</comment>
<evidence type="ECO:0000256" key="2">
    <source>
        <dbReference type="ARBA" id="ARBA00023034"/>
    </source>
</evidence>
<evidence type="ECO:0000256" key="3">
    <source>
        <dbReference type="ARBA" id="ARBA00023054"/>
    </source>
</evidence>
<dbReference type="PANTHER" id="PTHR18921:SF2">
    <property type="entry name" value="THYROID RECEPTOR-INTERACTING PROTEIN 11"/>
    <property type="match status" value="1"/>
</dbReference>
<keyword evidence="2" id="KW-0333">Golgi apparatus</keyword>
<keyword evidence="3 4" id="KW-0175">Coiled coil</keyword>
<dbReference type="GO" id="GO:0006888">
    <property type="term" value="P:endoplasmic reticulum to Golgi vesicle-mediated transport"/>
    <property type="evidence" value="ECO:0007669"/>
    <property type="project" value="TreeGrafter"/>
</dbReference>
<name>A0A5E4D7U9_MARMO</name>
<evidence type="ECO:0000313" key="6">
    <source>
        <dbReference type="Proteomes" id="UP000335636"/>
    </source>
</evidence>
<evidence type="ECO:0000256" key="1">
    <source>
        <dbReference type="ARBA" id="ARBA00004555"/>
    </source>
</evidence>
<comment type="caution">
    <text evidence="5">The sequence shown here is derived from an EMBL/GenBank/DDBJ whole genome shotgun (WGS) entry which is preliminary data.</text>
</comment>
<feature type="coiled-coil region" evidence="4">
    <location>
        <begin position="127"/>
        <end position="182"/>
    </location>
</feature>